<dbReference type="EMBL" id="QJKJ01000228">
    <property type="protein sequence ID" value="RDY13682.1"/>
    <property type="molecule type" value="Genomic_DNA"/>
</dbReference>
<name>A0A371IF49_MUCPR</name>
<evidence type="ECO:0000256" key="1">
    <source>
        <dbReference type="SAM" id="MobiDB-lite"/>
    </source>
</evidence>
<feature type="region of interest" description="Disordered" evidence="1">
    <location>
        <begin position="115"/>
        <end position="143"/>
    </location>
</feature>
<reference evidence="3" key="1">
    <citation type="submission" date="2018-05" db="EMBL/GenBank/DDBJ databases">
        <title>Draft genome of Mucuna pruriens seed.</title>
        <authorList>
            <person name="Nnadi N.E."/>
            <person name="Vos R."/>
            <person name="Hasami M.H."/>
            <person name="Devisetty U.K."/>
            <person name="Aguiy J.C."/>
        </authorList>
    </citation>
    <scope>NUCLEOTIDE SEQUENCE [LARGE SCALE GENOMIC DNA]</scope>
    <source>
        <strain evidence="3">JCA_2017</strain>
    </source>
</reference>
<dbReference type="OrthoDB" id="1747743at2759"/>
<evidence type="ECO:0000313" key="4">
    <source>
        <dbReference type="Proteomes" id="UP000257109"/>
    </source>
</evidence>
<dbReference type="Proteomes" id="UP000257109">
    <property type="component" value="Unassembled WGS sequence"/>
</dbReference>
<organism evidence="3 4">
    <name type="scientific">Mucuna pruriens</name>
    <name type="common">Velvet bean</name>
    <name type="synonym">Dolichos pruriens</name>
    <dbReference type="NCBI Taxonomy" id="157652"/>
    <lineage>
        <taxon>Eukaryota</taxon>
        <taxon>Viridiplantae</taxon>
        <taxon>Streptophyta</taxon>
        <taxon>Embryophyta</taxon>
        <taxon>Tracheophyta</taxon>
        <taxon>Spermatophyta</taxon>
        <taxon>Magnoliopsida</taxon>
        <taxon>eudicotyledons</taxon>
        <taxon>Gunneridae</taxon>
        <taxon>Pentapetalae</taxon>
        <taxon>rosids</taxon>
        <taxon>fabids</taxon>
        <taxon>Fabales</taxon>
        <taxon>Fabaceae</taxon>
        <taxon>Papilionoideae</taxon>
        <taxon>50 kb inversion clade</taxon>
        <taxon>NPAAA clade</taxon>
        <taxon>indigoferoid/millettioid clade</taxon>
        <taxon>Phaseoleae</taxon>
        <taxon>Mucuna</taxon>
    </lineage>
</organism>
<feature type="compositionally biased region" description="Basic and acidic residues" evidence="1">
    <location>
        <begin position="115"/>
        <end position="139"/>
    </location>
</feature>
<dbReference type="Pfam" id="PF03732">
    <property type="entry name" value="Retrotrans_gag"/>
    <property type="match status" value="1"/>
</dbReference>
<comment type="caution">
    <text evidence="3">The sequence shown here is derived from an EMBL/GenBank/DDBJ whole genome shotgun (WGS) entry which is preliminary data.</text>
</comment>
<feature type="domain" description="Retrotransposon gag" evidence="2">
    <location>
        <begin position="2"/>
        <end position="65"/>
    </location>
</feature>
<dbReference type="PANTHER" id="PTHR35046">
    <property type="entry name" value="ZINC KNUCKLE (CCHC-TYPE) FAMILY PROTEIN"/>
    <property type="match status" value="1"/>
</dbReference>
<keyword evidence="4" id="KW-1185">Reference proteome</keyword>
<gene>
    <name evidence="3" type="ORF">CR513_01362</name>
</gene>
<dbReference type="AlphaFoldDB" id="A0A371IF49"/>
<protein>
    <recommendedName>
        <fullName evidence="2">Retrotransposon gag domain-containing protein</fullName>
    </recommendedName>
</protein>
<dbReference type="PANTHER" id="PTHR35046:SF9">
    <property type="entry name" value="RNA-DIRECTED DNA POLYMERASE"/>
    <property type="match status" value="1"/>
</dbReference>
<evidence type="ECO:0000259" key="2">
    <source>
        <dbReference type="Pfam" id="PF03732"/>
    </source>
</evidence>
<feature type="non-terminal residue" evidence="3">
    <location>
        <position position="1"/>
    </location>
</feature>
<sequence length="330" mass="38366">MLKSLVKGRFFPPFYTRDLHNKLQRLYQGSRSVEKYHKEMEMDLMKAQIREGEEATMARFLHGLNKEIKDVMDLQCFSTLGELVHQAIKVEMQIRRRSAFRKSYVYISGWKGKEREKEKGRREKSPKKGSDPSLGRKETTSTPTLMAPRISDIKCFKFLGKGHIALQCPNRKVVIMKYDKEVESESSLREISFSSEAKSLSDDFYYKGDLLVLGRLMNSHVGEEAETQRENIFHSRCLISYLINGGIIEKGEFLVDKQIDVTFTVGEYEDKVTYDVVPIQVTHLLLGRPWQFDKRVIHDGVTNRFTFVHLGQRVVLKPLSPREIHEDKKK</sequence>
<proteinExistence type="predicted"/>
<evidence type="ECO:0000313" key="3">
    <source>
        <dbReference type="EMBL" id="RDY13682.1"/>
    </source>
</evidence>
<accession>A0A371IF49</accession>
<dbReference type="InterPro" id="IPR005162">
    <property type="entry name" value="Retrotrans_gag_dom"/>
</dbReference>